<dbReference type="OrthoDB" id="1495241at2"/>
<sequence length="94" mass="11153">MYYIYIVTNPAKTVLYIGVTNNLRQRTEQHYANRGQRGTFAGRYYCYNLIYYESFPDATAAIVREKELKGWTRAKKEELIAMMNPTWLSYNYSV</sequence>
<accession>A0A3S0H9E9</accession>
<dbReference type="PANTHER" id="PTHR34477:SF5">
    <property type="entry name" value="BSL5627 PROTEIN"/>
    <property type="match status" value="1"/>
</dbReference>
<evidence type="ECO:0000313" key="4">
    <source>
        <dbReference type="Proteomes" id="UP000282184"/>
    </source>
</evidence>
<dbReference type="Pfam" id="PF01541">
    <property type="entry name" value="GIY-YIG"/>
    <property type="match status" value="1"/>
</dbReference>
<evidence type="ECO:0000259" key="2">
    <source>
        <dbReference type="PROSITE" id="PS50164"/>
    </source>
</evidence>
<dbReference type="SMART" id="SM00465">
    <property type="entry name" value="GIYc"/>
    <property type="match status" value="1"/>
</dbReference>
<feature type="domain" description="GIY-YIG" evidence="2">
    <location>
        <begin position="1"/>
        <end position="78"/>
    </location>
</feature>
<evidence type="ECO:0000313" key="3">
    <source>
        <dbReference type="EMBL" id="RTQ49767.1"/>
    </source>
</evidence>
<dbReference type="PROSITE" id="PS50164">
    <property type="entry name" value="GIY_YIG"/>
    <property type="match status" value="1"/>
</dbReference>
<dbReference type="PANTHER" id="PTHR34477">
    <property type="entry name" value="UPF0213 PROTEIN YHBQ"/>
    <property type="match status" value="1"/>
</dbReference>
<dbReference type="RefSeq" id="WP_126693626.1">
    <property type="nucleotide sequence ID" value="NZ_RXOF01000006.1"/>
</dbReference>
<dbReference type="Proteomes" id="UP000282184">
    <property type="component" value="Unassembled WGS sequence"/>
</dbReference>
<comment type="caution">
    <text evidence="3">The sequence shown here is derived from an EMBL/GenBank/DDBJ whole genome shotgun (WGS) entry which is preliminary data.</text>
</comment>
<dbReference type="AlphaFoldDB" id="A0A3S0H9E9"/>
<dbReference type="EMBL" id="RXOF01000006">
    <property type="protein sequence ID" value="RTQ49767.1"/>
    <property type="molecule type" value="Genomic_DNA"/>
</dbReference>
<name>A0A3S0H9E9_9BACT</name>
<dbReference type="InterPro" id="IPR050190">
    <property type="entry name" value="UPF0213_domain"/>
</dbReference>
<proteinExistence type="inferred from homology"/>
<comment type="similarity">
    <text evidence="1">Belongs to the UPF0213 family.</text>
</comment>
<evidence type="ECO:0000256" key="1">
    <source>
        <dbReference type="ARBA" id="ARBA00007435"/>
    </source>
</evidence>
<reference evidence="3 4" key="1">
    <citation type="submission" date="2018-12" db="EMBL/GenBank/DDBJ databases">
        <title>Hymenobacter gummosus sp. nov., isolated from a spring.</title>
        <authorList>
            <person name="Nie L."/>
        </authorList>
    </citation>
    <scope>NUCLEOTIDE SEQUENCE [LARGE SCALE GENOMIC DNA]</scope>
    <source>
        <strain evidence="3 4">KCTC 52166</strain>
    </source>
</reference>
<keyword evidence="4" id="KW-1185">Reference proteome</keyword>
<organism evidence="3 4">
    <name type="scientific">Hymenobacter gummosus</name>
    <dbReference type="NCBI Taxonomy" id="1776032"/>
    <lineage>
        <taxon>Bacteria</taxon>
        <taxon>Pseudomonadati</taxon>
        <taxon>Bacteroidota</taxon>
        <taxon>Cytophagia</taxon>
        <taxon>Cytophagales</taxon>
        <taxon>Hymenobacteraceae</taxon>
        <taxon>Hymenobacter</taxon>
    </lineage>
</organism>
<dbReference type="CDD" id="cd10448">
    <property type="entry name" value="GIY-YIG_unchar_3"/>
    <property type="match status" value="1"/>
</dbReference>
<protein>
    <submittedName>
        <fullName evidence="3">GIY-YIG nuclease family protein</fullName>
    </submittedName>
</protein>
<dbReference type="Gene3D" id="3.40.1440.10">
    <property type="entry name" value="GIY-YIG endonuclease"/>
    <property type="match status" value="1"/>
</dbReference>
<dbReference type="SUPFAM" id="SSF82771">
    <property type="entry name" value="GIY-YIG endonuclease"/>
    <property type="match status" value="1"/>
</dbReference>
<dbReference type="InterPro" id="IPR000305">
    <property type="entry name" value="GIY-YIG_endonuc"/>
</dbReference>
<gene>
    <name evidence="3" type="ORF">EJV47_13240</name>
</gene>
<dbReference type="InterPro" id="IPR035901">
    <property type="entry name" value="GIY-YIG_endonuc_sf"/>
</dbReference>